<organism evidence="1 2">
    <name type="scientific">Pedobacter ureilyticus</name>
    <dbReference type="NCBI Taxonomy" id="1393051"/>
    <lineage>
        <taxon>Bacteria</taxon>
        <taxon>Pseudomonadati</taxon>
        <taxon>Bacteroidota</taxon>
        <taxon>Sphingobacteriia</taxon>
        <taxon>Sphingobacteriales</taxon>
        <taxon>Sphingobacteriaceae</taxon>
        <taxon>Pedobacter</taxon>
    </lineage>
</organism>
<reference evidence="1 2" key="1">
    <citation type="submission" date="2024-12" db="EMBL/GenBank/DDBJ databases">
        <authorList>
            <person name="Hu S."/>
        </authorList>
    </citation>
    <scope>NUCLEOTIDE SEQUENCE [LARGE SCALE GENOMIC DNA]</scope>
    <source>
        <strain evidence="1 2">THG-T11</strain>
    </source>
</reference>
<gene>
    <name evidence="1" type="ORF">E6A44_015385</name>
</gene>
<dbReference type="EMBL" id="SSHJ02000008">
    <property type="protein sequence ID" value="MFN0256971.1"/>
    <property type="molecule type" value="Genomic_DNA"/>
</dbReference>
<keyword evidence="2" id="KW-1185">Reference proteome</keyword>
<name>A0ABW9JCW4_9SPHI</name>
<comment type="caution">
    <text evidence="1">The sequence shown here is derived from an EMBL/GenBank/DDBJ whole genome shotgun (WGS) entry which is preliminary data.</text>
</comment>
<evidence type="ECO:0000313" key="1">
    <source>
        <dbReference type="EMBL" id="MFN0256971.1"/>
    </source>
</evidence>
<protein>
    <submittedName>
        <fullName evidence="1">Uncharacterized protein</fullName>
    </submittedName>
</protein>
<sequence length="431" mass="50675">MTNFVLSPENSYLLPFEEGTWKLSLLTLNAHSEHRRPSSPYLYVGRRIISYQNEILTLGVTIERDGEEEKVCLKVLREHLQVSCSVDTTSAYLSYHAYHCLERMMNYDQSVDFEKYYWPNFFTPKMGKSKFLTIINDRMGLDIELKPNYSSFYKPGAFLLQDLQPQDLPLSYEDASREVPQLVLDEEVLSFFVTKRYQLFKQYTSLPFLLACEGRLKKDRSAVKQYRTLITDSADVVILLNAVQEQLMNYVGEMLPFDNKTFHIKNGSARSNWPEEVHQLFNTWQKAWPLVAVQPFLKCYLLGRTENYKVKPYRNWIINIQPSLLVPQLCVVCNMRNEYLEISLCVKVDGKLHTIAYADYLFFVQDEHRNFYLLGSLQDVELVQWFKKYNFCFSVLKCHFEGDVSAFLKQLETIYEVRYQNGKSRSKINNN</sequence>
<proteinExistence type="predicted"/>
<dbReference type="Proteomes" id="UP001517247">
    <property type="component" value="Unassembled WGS sequence"/>
</dbReference>
<dbReference type="RefSeq" id="WP_138724058.1">
    <property type="nucleotide sequence ID" value="NZ_SSHJ02000008.1"/>
</dbReference>
<evidence type="ECO:0000313" key="2">
    <source>
        <dbReference type="Proteomes" id="UP001517247"/>
    </source>
</evidence>
<accession>A0ABW9JCW4</accession>